<dbReference type="AlphaFoldDB" id="A0A183PC99"/>
<gene>
    <name evidence="1" type="ORF">SMTD_LOCUS11985</name>
</gene>
<reference evidence="1 2" key="1">
    <citation type="submission" date="2018-11" db="EMBL/GenBank/DDBJ databases">
        <authorList>
            <consortium name="Pathogen Informatics"/>
        </authorList>
    </citation>
    <scope>NUCLEOTIDE SEQUENCE [LARGE SCALE GENOMIC DNA]</scope>
    <source>
        <strain>Denwood</strain>
        <strain evidence="2">Zambia</strain>
    </source>
</reference>
<dbReference type="EMBL" id="UZAL01031998">
    <property type="protein sequence ID" value="VDP59776.1"/>
    <property type="molecule type" value="Genomic_DNA"/>
</dbReference>
<organism evidence="1 2">
    <name type="scientific">Schistosoma mattheei</name>
    <dbReference type="NCBI Taxonomy" id="31246"/>
    <lineage>
        <taxon>Eukaryota</taxon>
        <taxon>Metazoa</taxon>
        <taxon>Spiralia</taxon>
        <taxon>Lophotrochozoa</taxon>
        <taxon>Platyhelminthes</taxon>
        <taxon>Trematoda</taxon>
        <taxon>Digenea</taxon>
        <taxon>Strigeidida</taxon>
        <taxon>Schistosomatoidea</taxon>
        <taxon>Schistosomatidae</taxon>
        <taxon>Schistosoma</taxon>
    </lineage>
</organism>
<proteinExistence type="predicted"/>
<keyword evidence="2" id="KW-1185">Reference proteome</keyword>
<name>A0A183PC99_9TREM</name>
<evidence type="ECO:0000313" key="1">
    <source>
        <dbReference type="EMBL" id="VDP59776.1"/>
    </source>
</evidence>
<dbReference type="Proteomes" id="UP000269396">
    <property type="component" value="Unassembled WGS sequence"/>
</dbReference>
<accession>A0A183PC99</accession>
<evidence type="ECO:0000313" key="2">
    <source>
        <dbReference type="Proteomes" id="UP000269396"/>
    </source>
</evidence>
<protein>
    <submittedName>
        <fullName evidence="1">Uncharacterized protein</fullName>
    </submittedName>
</protein>
<sequence>MHNDPLSPVPSERLLGPGYGQGVWPLRERLALATALLDVDNQQGSWAATSRRMMCFSRPGRPSTWCSSKACAKQYALLLDSIELVKRQKMPGSDSQSSQLSLAERVVKRLSAERAEELRSRIRCGQRYYSLTKACEEQTRENQAGFRPGRGYIDQIFTPRQVLEHRHTFRRPTTVVLLDLKAAFDSVDHEV</sequence>
<dbReference type="STRING" id="31246.A0A183PC99"/>
<feature type="non-terminal residue" evidence="1">
    <location>
        <position position="191"/>
    </location>
</feature>